<keyword evidence="4" id="KW-0804">Transcription</keyword>
<keyword evidence="2" id="KW-0805">Transcription regulation</keyword>
<dbReference type="PANTHER" id="PTHR30126:SF91">
    <property type="entry name" value="LYSR FAMILY TRANSCRIPTIONAL REGULATOR"/>
    <property type="match status" value="1"/>
</dbReference>
<dbReference type="SUPFAM" id="SSF46785">
    <property type="entry name" value="Winged helix' DNA-binding domain"/>
    <property type="match status" value="1"/>
</dbReference>
<dbReference type="InterPro" id="IPR000847">
    <property type="entry name" value="LysR_HTH_N"/>
</dbReference>
<organism evidence="6 7">
    <name type="scientific">Vibrio tapetis subsp. tapetis</name>
    <dbReference type="NCBI Taxonomy" id="1671868"/>
    <lineage>
        <taxon>Bacteria</taxon>
        <taxon>Pseudomonadati</taxon>
        <taxon>Pseudomonadota</taxon>
        <taxon>Gammaproteobacteria</taxon>
        <taxon>Vibrionales</taxon>
        <taxon>Vibrionaceae</taxon>
        <taxon>Vibrio</taxon>
    </lineage>
</organism>
<reference evidence="6 7" key="1">
    <citation type="submission" date="2017-10" db="EMBL/GenBank/DDBJ databases">
        <authorList>
            <person name="Banno H."/>
            <person name="Chua N.-H."/>
        </authorList>
    </citation>
    <scope>NUCLEOTIDE SEQUENCE [LARGE SCALE GENOMIC DNA]</scope>
    <source>
        <strain evidence="6">Vibrio tapetis CECT4600</strain>
    </source>
</reference>
<dbReference type="CDD" id="cd05466">
    <property type="entry name" value="PBP2_LTTR_substrate"/>
    <property type="match status" value="1"/>
</dbReference>
<dbReference type="InterPro" id="IPR036390">
    <property type="entry name" value="WH_DNA-bd_sf"/>
</dbReference>
<keyword evidence="3" id="KW-0238">DNA-binding</keyword>
<protein>
    <submittedName>
        <fullName evidence="6">Transcription regulator, LysR family</fullName>
    </submittedName>
</protein>
<name>A0A2N8ZME1_9VIBR</name>
<evidence type="ECO:0000313" key="6">
    <source>
        <dbReference type="EMBL" id="SON53047.1"/>
    </source>
</evidence>
<dbReference type="GO" id="GO:0003700">
    <property type="term" value="F:DNA-binding transcription factor activity"/>
    <property type="evidence" value="ECO:0007669"/>
    <property type="project" value="InterPro"/>
</dbReference>
<evidence type="ECO:0000256" key="2">
    <source>
        <dbReference type="ARBA" id="ARBA00023015"/>
    </source>
</evidence>
<evidence type="ECO:0000313" key="7">
    <source>
        <dbReference type="Proteomes" id="UP000235828"/>
    </source>
</evidence>
<dbReference type="GO" id="GO:0000976">
    <property type="term" value="F:transcription cis-regulatory region binding"/>
    <property type="evidence" value="ECO:0007669"/>
    <property type="project" value="TreeGrafter"/>
</dbReference>
<dbReference type="PANTHER" id="PTHR30126">
    <property type="entry name" value="HTH-TYPE TRANSCRIPTIONAL REGULATOR"/>
    <property type="match status" value="1"/>
</dbReference>
<keyword evidence="7" id="KW-1185">Reference proteome</keyword>
<dbReference type="Proteomes" id="UP000235828">
    <property type="component" value="Chromosome B"/>
</dbReference>
<dbReference type="AlphaFoldDB" id="A0A2N8ZME1"/>
<evidence type="ECO:0000259" key="5">
    <source>
        <dbReference type="PROSITE" id="PS50931"/>
    </source>
</evidence>
<dbReference type="OrthoDB" id="9786526at2"/>
<proteinExistence type="inferred from homology"/>
<dbReference type="InterPro" id="IPR005119">
    <property type="entry name" value="LysR_subst-bd"/>
</dbReference>
<dbReference type="Pfam" id="PF03466">
    <property type="entry name" value="LysR_substrate"/>
    <property type="match status" value="1"/>
</dbReference>
<comment type="similarity">
    <text evidence="1">Belongs to the LysR transcriptional regulatory family.</text>
</comment>
<accession>A0A2N8ZME1</accession>
<dbReference type="RefSeq" id="WP_102525138.1">
    <property type="nucleotide sequence ID" value="NZ_LT960612.1"/>
</dbReference>
<evidence type="ECO:0000256" key="3">
    <source>
        <dbReference type="ARBA" id="ARBA00023125"/>
    </source>
</evidence>
<dbReference type="Pfam" id="PF00126">
    <property type="entry name" value="HTH_1"/>
    <property type="match status" value="1"/>
</dbReference>
<dbReference type="Gene3D" id="3.40.190.290">
    <property type="match status" value="1"/>
</dbReference>
<evidence type="ECO:0000256" key="1">
    <source>
        <dbReference type="ARBA" id="ARBA00009437"/>
    </source>
</evidence>
<evidence type="ECO:0000256" key="4">
    <source>
        <dbReference type="ARBA" id="ARBA00023163"/>
    </source>
</evidence>
<sequence>MIKPDLLKCFIAAADTGSFSAAGRLLGKHLATVSGNIARLEDELGVLLFDRNGKYPQLTEAGLNLYDGAKVAVDSIERFSRNALQLSMGIPAALTVAIDEDAGLGPFSDLIFQLQQKWPHLKLTVLTLQTQDIFEKILTQEVDIGITPSLEGNSQVYEFKAVGHLKLDIVCGQKHPLANKKQITNDDLMAHAQVISSSIMQSNPLVSAVKMSPTICESNGHSNIAELLRAGVGWAFLSRTSEHNRTGLVTLAPDFVRTQMQMQYDVIWPKNQPANSIHQFVLENIRSAFE</sequence>
<gene>
    <name evidence="6" type="ORF">VTAP4600_B1436</name>
</gene>
<dbReference type="PROSITE" id="PS50931">
    <property type="entry name" value="HTH_LYSR"/>
    <property type="match status" value="1"/>
</dbReference>
<dbReference type="EMBL" id="LT960612">
    <property type="protein sequence ID" value="SON53047.1"/>
    <property type="molecule type" value="Genomic_DNA"/>
</dbReference>
<dbReference type="Gene3D" id="1.10.10.10">
    <property type="entry name" value="Winged helix-like DNA-binding domain superfamily/Winged helix DNA-binding domain"/>
    <property type="match status" value="1"/>
</dbReference>
<dbReference type="InterPro" id="IPR036388">
    <property type="entry name" value="WH-like_DNA-bd_sf"/>
</dbReference>
<dbReference type="KEGG" id="vta:B1436"/>
<feature type="domain" description="HTH lysR-type" evidence="5">
    <location>
        <begin position="2"/>
        <end position="59"/>
    </location>
</feature>
<dbReference type="SUPFAM" id="SSF53850">
    <property type="entry name" value="Periplasmic binding protein-like II"/>
    <property type="match status" value="1"/>
</dbReference>